<dbReference type="Proteomes" id="UP001182908">
    <property type="component" value="Chromosome"/>
</dbReference>
<reference evidence="6 7" key="1">
    <citation type="submission" date="2023-08" db="EMBL/GenBank/DDBJ databases">
        <title>Methanolobus mangrovi sp. nov. and Methanolobus sediminis sp. nov, two novel methylotrophic methanogens isolated from mangrove sediments in China.</title>
        <authorList>
            <person name="Zhou J."/>
        </authorList>
    </citation>
    <scope>NUCLEOTIDE SEQUENCE [LARGE SCALE GENOMIC DNA]</scope>
    <source>
        <strain evidence="6 7">FTZ6</strain>
    </source>
</reference>
<protein>
    <submittedName>
        <fullName evidence="6">Site-specific integrase</fullName>
    </submittedName>
</protein>
<dbReference type="InterPro" id="IPR026870">
    <property type="entry name" value="Zinc_ribbon_dom"/>
</dbReference>
<gene>
    <name evidence="6" type="ORF">RE474_01285</name>
</gene>
<dbReference type="GO" id="GO:0015074">
    <property type="term" value="P:DNA integration"/>
    <property type="evidence" value="ECO:0007669"/>
    <property type="project" value="InterPro"/>
</dbReference>
<evidence type="ECO:0000313" key="7">
    <source>
        <dbReference type="Proteomes" id="UP001182908"/>
    </source>
</evidence>
<dbReference type="AlphaFoldDB" id="A0AA51ULN5"/>
<dbReference type="PROSITE" id="PS51900">
    <property type="entry name" value="CB"/>
    <property type="match status" value="1"/>
</dbReference>
<dbReference type="EMBL" id="CP133592">
    <property type="protein sequence ID" value="WMW25383.1"/>
    <property type="molecule type" value="Genomic_DNA"/>
</dbReference>
<evidence type="ECO:0000259" key="5">
    <source>
        <dbReference type="PROSITE" id="PS51900"/>
    </source>
</evidence>
<name>A0AA51ULN5_9EURY</name>
<dbReference type="Pfam" id="PF00589">
    <property type="entry name" value="Phage_integrase"/>
    <property type="match status" value="1"/>
</dbReference>
<evidence type="ECO:0000256" key="1">
    <source>
        <dbReference type="ARBA" id="ARBA00023125"/>
    </source>
</evidence>
<evidence type="ECO:0000256" key="2">
    <source>
        <dbReference type="ARBA" id="ARBA00023172"/>
    </source>
</evidence>
<dbReference type="Gene3D" id="1.10.443.10">
    <property type="entry name" value="Intergrase catalytic core"/>
    <property type="match status" value="1"/>
</dbReference>
<feature type="domain" description="Tyr recombinase" evidence="4">
    <location>
        <begin position="138"/>
        <end position="317"/>
    </location>
</feature>
<proteinExistence type="predicted"/>
<dbReference type="PROSITE" id="PS51898">
    <property type="entry name" value="TYR_RECOMBINASE"/>
    <property type="match status" value="1"/>
</dbReference>
<dbReference type="PANTHER" id="PTHR30349">
    <property type="entry name" value="PHAGE INTEGRASE-RELATED"/>
    <property type="match status" value="1"/>
</dbReference>
<evidence type="ECO:0000259" key="4">
    <source>
        <dbReference type="PROSITE" id="PS51898"/>
    </source>
</evidence>
<dbReference type="InterPro" id="IPR002104">
    <property type="entry name" value="Integrase_catalytic"/>
</dbReference>
<dbReference type="Pfam" id="PF13240">
    <property type="entry name" value="Zn_Ribbon_1"/>
    <property type="match status" value="1"/>
</dbReference>
<dbReference type="CDD" id="cd00397">
    <property type="entry name" value="DNA_BRE_C"/>
    <property type="match status" value="1"/>
</dbReference>
<dbReference type="GO" id="GO:0006310">
    <property type="term" value="P:DNA recombination"/>
    <property type="evidence" value="ECO:0007669"/>
    <property type="project" value="UniProtKB-KW"/>
</dbReference>
<evidence type="ECO:0000313" key="6">
    <source>
        <dbReference type="EMBL" id="WMW25383.1"/>
    </source>
</evidence>
<evidence type="ECO:0000256" key="3">
    <source>
        <dbReference type="PROSITE-ProRule" id="PRU01248"/>
    </source>
</evidence>
<dbReference type="InterPro" id="IPR044068">
    <property type="entry name" value="CB"/>
</dbReference>
<feature type="domain" description="Core-binding (CB)" evidence="5">
    <location>
        <begin position="39"/>
        <end position="120"/>
    </location>
</feature>
<keyword evidence="7" id="KW-1185">Reference proteome</keyword>
<dbReference type="SUPFAM" id="SSF56349">
    <property type="entry name" value="DNA breaking-rejoining enzymes"/>
    <property type="match status" value="1"/>
</dbReference>
<dbReference type="RefSeq" id="WP_309311186.1">
    <property type="nucleotide sequence ID" value="NZ_CP133592.1"/>
</dbReference>
<dbReference type="InterPro" id="IPR050090">
    <property type="entry name" value="Tyrosine_recombinase_XerCD"/>
</dbReference>
<dbReference type="PANTHER" id="PTHR30349:SF87">
    <property type="entry name" value="TRANSPOSASE A"/>
    <property type="match status" value="1"/>
</dbReference>
<dbReference type="InterPro" id="IPR011010">
    <property type="entry name" value="DNA_brk_join_enz"/>
</dbReference>
<keyword evidence="1 3" id="KW-0238">DNA-binding</keyword>
<dbReference type="InterPro" id="IPR013762">
    <property type="entry name" value="Integrase-like_cat_sf"/>
</dbReference>
<dbReference type="GO" id="GO:0003677">
    <property type="term" value="F:DNA binding"/>
    <property type="evidence" value="ECO:0007669"/>
    <property type="project" value="UniProtKB-UniRule"/>
</dbReference>
<dbReference type="KEGG" id="mseb:RE474_01285"/>
<organism evidence="6 7">
    <name type="scientific">Methanolobus sediminis</name>
    <dbReference type="NCBI Taxonomy" id="3072978"/>
    <lineage>
        <taxon>Archaea</taxon>
        <taxon>Methanobacteriati</taxon>
        <taxon>Methanobacteriota</taxon>
        <taxon>Stenosarchaea group</taxon>
        <taxon>Methanomicrobia</taxon>
        <taxon>Methanosarcinales</taxon>
        <taxon>Methanosarcinaceae</taxon>
        <taxon>Methanolobus</taxon>
    </lineage>
</organism>
<sequence length="395" mass="44872">MSDKTKPNEEKRLYDSEEERVRASADGLFKDLIASTTPESNVKLYTRYINSYKISGSSPYTIRNHVTALRTFGQFIIKPVNELNYEDIEEILISIEGLDLSATSKKVYKVRLKTLLKFANMDELAKSIKTGNRRSQTKLPDDLLTRDEISTLIDNALNPRDKALISLLYESGARLSEMLSLKLKHVEPHEKGMYIQFPQGKTGARRILVVFSSMYLNQWLTTHPERNNREAFLWCQLRPPHAQLSVSSFRSVLKTAGRRAGIKKPVNPHAFRHAQATELARDFTEQQMKQYLGWVPDSNMASVYVHLSGRDMEAAVLAKNGIEIEKRDTRLKAEECPRCHKMIPPDAMFCGFCGLPLTTDTVSTNEQTIDAILEKLKQHPELLLSALSATKQSNE</sequence>
<dbReference type="GeneID" id="84231308"/>
<keyword evidence="2" id="KW-0233">DNA recombination</keyword>
<accession>A0AA51ULN5</accession>